<sequence>MPVSQSIRWQKSSYSDTGENCVEIGFAPRARAIRDTKLGEASPILHVSDRAFTEFVRHLVG</sequence>
<dbReference type="STRING" id="490629.SAMN05216266_101430"/>
<dbReference type="OrthoDB" id="3635675at2"/>
<dbReference type="InterPro" id="IPR007278">
    <property type="entry name" value="DUF397"/>
</dbReference>
<gene>
    <name evidence="2" type="ORF">SAMN05216266_101430</name>
</gene>
<dbReference type="RefSeq" id="WP_091668566.1">
    <property type="nucleotide sequence ID" value="NZ_FOKG01000001.1"/>
</dbReference>
<dbReference type="EMBL" id="FOKG01000001">
    <property type="protein sequence ID" value="SFA78779.1"/>
    <property type="molecule type" value="Genomic_DNA"/>
</dbReference>
<reference evidence="3" key="1">
    <citation type="submission" date="2016-10" db="EMBL/GenBank/DDBJ databases">
        <authorList>
            <person name="Varghese N."/>
            <person name="Submissions S."/>
        </authorList>
    </citation>
    <scope>NUCLEOTIDE SEQUENCE [LARGE SCALE GENOMIC DNA]</scope>
    <source>
        <strain evidence="3">CGMCC 4.3568</strain>
    </source>
</reference>
<protein>
    <recommendedName>
        <fullName evidence="1">DUF397 domain-containing protein</fullName>
    </recommendedName>
</protein>
<evidence type="ECO:0000259" key="1">
    <source>
        <dbReference type="Pfam" id="PF04149"/>
    </source>
</evidence>
<evidence type="ECO:0000313" key="3">
    <source>
        <dbReference type="Proteomes" id="UP000243799"/>
    </source>
</evidence>
<proteinExistence type="predicted"/>
<keyword evidence="3" id="KW-1185">Reference proteome</keyword>
<evidence type="ECO:0000313" key="2">
    <source>
        <dbReference type="EMBL" id="SFA78779.1"/>
    </source>
</evidence>
<name>A0A1I0VQU2_9PSEU</name>
<dbReference type="Proteomes" id="UP000243799">
    <property type="component" value="Unassembled WGS sequence"/>
</dbReference>
<dbReference type="AlphaFoldDB" id="A0A1I0VQU2"/>
<dbReference type="Pfam" id="PF04149">
    <property type="entry name" value="DUF397"/>
    <property type="match status" value="1"/>
</dbReference>
<accession>A0A1I0VQU2</accession>
<feature type="domain" description="DUF397" evidence="1">
    <location>
        <begin position="8"/>
        <end position="59"/>
    </location>
</feature>
<organism evidence="2 3">
    <name type="scientific">Amycolatopsis marina</name>
    <dbReference type="NCBI Taxonomy" id="490629"/>
    <lineage>
        <taxon>Bacteria</taxon>
        <taxon>Bacillati</taxon>
        <taxon>Actinomycetota</taxon>
        <taxon>Actinomycetes</taxon>
        <taxon>Pseudonocardiales</taxon>
        <taxon>Pseudonocardiaceae</taxon>
        <taxon>Amycolatopsis</taxon>
    </lineage>
</organism>